<evidence type="ECO:0008006" key="9">
    <source>
        <dbReference type="Google" id="ProtNLM"/>
    </source>
</evidence>
<evidence type="ECO:0000256" key="3">
    <source>
        <dbReference type="ARBA" id="ARBA00023027"/>
    </source>
</evidence>
<dbReference type="STRING" id="1130798.LBLM1_01800"/>
<protein>
    <recommendedName>
        <fullName evidence="9">2-hydroxyacid dehydrogenase</fullName>
    </recommendedName>
</protein>
<dbReference type="Gene3D" id="3.40.50.720">
    <property type="entry name" value="NAD(P)-binding Rossmann-like Domain"/>
    <property type="match status" value="2"/>
</dbReference>
<dbReference type="GO" id="GO:0016616">
    <property type="term" value="F:oxidoreductase activity, acting on the CH-OH group of donors, NAD or NADP as acceptor"/>
    <property type="evidence" value="ECO:0007669"/>
    <property type="project" value="InterPro"/>
</dbReference>
<sequence length="337" mass="37237">MKVLHIGKQGNLQRFAAADGFLRSLELTDLKPGLPVKEYLDKAGDADFIVVDAISSVPGELIKQMPNLKVIHSEGVAYNAIDLKAADEYGVYVCNAKGMNAMAVAEQAVLLMVGMLRNMVVNDAAVRNGHQIETKEGYMQNGNLYELADCSVGLVGFGDIAQKTAHLLKAYGVKEIYYYKRHRLDPEQEQQFGVQYRELDDLLASSRIVSLHLPVTDATMHMADHDFFAKMQPGSYLVNTARGELVDDAALIEALKSERLAMAGLDTLDHEPVLKNHPLLNQSSGITRRLLLSPHIGGITAASFYRGYAMIDEDLRLIAQGRKPKRVVNHPQIHESK</sequence>
<dbReference type="PROSITE" id="PS00670">
    <property type="entry name" value="D_2_HYDROXYACID_DH_2"/>
    <property type="match status" value="1"/>
</dbReference>
<dbReference type="SUPFAM" id="SSF51735">
    <property type="entry name" value="NAD(P)-binding Rossmann-fold domains"/>
    <property type="match status" value="1"/>
</dbReference>
<dbReference type="InterPro" id="IPR006140">
    <property type="entry name" value="D-isomer_DH_NAD-bd"/>
</dbReference>
<gene>
    <name evidence="7" type="ORF">LBLM1_01800</name>
</gene>
<comment type="similarity">
    <text evidence="1 4">Belongs to the D-isomer specific 2-hydroxyacid dehydrogenase family.</text>
</comment>
<dbReference type="InterPro" id="IPR006139">
    <property type="entry name" value="D-isomer_2_OHA_DH_cat_dom"/>
</dbReference>
<reference evidence="7 8" key="1">
    <citation type="journal article" date="2012" name="J. Bacteriol.">
        <title>Genome sequence of Lactobacillus mucosae LM1, isolated from piglet feces.</title>
        <authorList>
            <person name="Lee J.H."/>
            <person name="Valeriano V.D."/>
            <person name="Shin Y.R."/>
            <person name="Chae J.P."/>
            <person name="Kim G.B."/>
            <person name="Ham J.S."/>
            <person name="Chun J."/>
            <person name="Kang D.K."/>
        </authorList>
    </citation>
    <scope>NUCLEOTIDE SEQUENCE [LARGE SCALE GENOMIC DNA]</scope>
    <source>
        <strain evidence="7 8">LM1</strain>
    </source>
</reference>
<organism evidence="7 8">
    <name type="scientific">Limosilactobacillus mucosae LM1</name>
    <dbReference type="NCBI Taxonomy" id="1130798"/>
    <lineage>
        <taxon>Bacteria</taxon>
        <taxon>Bacillati</taxon>
        <taxon>Bacillota</taxon>
        <taxon>Bacilli</taxon>
        <taxon>Lactobacillales</taxon>
        <taxon>Lactobacillaceae</taxon>
        <taxon>Limosilactobacillus</taxon>
    </lineage>
</organism>
<dbReference type="InterPro" id="IPR036291">
    <property type="entry name" value="NAD(P)-bd_dom_sf"/>
</dbReference>
<evidence type="ECO:0000256" key="1">
    <source>
        <dbReference type="ARBA" id="ARBA00005854"/>
    </source>
</evidence>
<dbReference type="KEGG" id="lmu:LBLM1_01800"/>
<dbReference type="HOGENOM" id="CLU_019796_1_3_9"/>
<evidence type="ECO:0000313" key="8">
    <source>
        <dbReference type="Proteomes" id="UP000003645"/>
    </source>
</evidence>
<dbReference type="PANTHER" id="PTHR43761:SF1">
    <property type="entry name" value="D-ISOMER SPECIFIC 2-HYDROXYACID DEHYDROGENASE CATALYTIC DOMAIN-CONTAINING PROTEIN-RELATED"/>
    <property type="match status" value="1"/>
</dbReference>
<keyword evidence="8" id="KW-1185">Reference proteome</keyword>
<evidence type="ECO:0000313" key="7">
    <source>
        <dbReference type="EMBL" id="AJT49953.1"/>
    </source>
</evidence>
<evidence type="ECO:0000259" key="5">
    <source>
        <dbReference type="Pfam" id="PF00389"/>
    </source>
</evidence>
<name>A0A0D4CIK1_LIMMU</name>
<dbReference type="PANTHER" id="PTHR43761">
    <property type="entry name" value="D-ISOMER SPECIFIC 2-HYDROXYACID DEHYDROGENASE FAMILY PROTEIN (AFU_ORTHOLOGUE AFUA_1G13630)"/>
    <property type="match status" value="1"/>
</dbReference>
<evidence type="ECO:0000256" key="4">
    <source>
        <dbReference type="RuleBase" id="RU003719"/>
    </source>
</evidence>
<dbReference type="Pfam" id="PF02826">
    <property type="entry name" value="2-Hacid_dh_C"/>
    <property type="match status" value="1"/>
</dbReference>
<dbReference type="GO" id="GO:0051287">
    <property type="term" value="F:NAD binding"/>
    <property type="evidence" value="ECO:0007669"/>
    <property type="project" value="InterPro"/>
</dbReference>
<dbReference type="AlphaFoldDB" id="A0A0D4CIK1"/>
<dbReference type="InterPro" id="IPR050418">
    <property type="entry name" value="D-iso_2-hydroxyacid_DH_PdxB"/>
</dbReference>
<feature type="domain" description="D-isomer specific 2-hydroxyacid dehydrogenase NAD-binding" evidence="6">
    <location>
        <begin position="110"/>
        <end position="297"/>
    </location>
</feature>
<dbReference type="Pfam" id="PF00389">
    <property type="entry name" value="2-Hacid_dh"/>
    <property type="match status" value="1"/>
</dbReference>
<keyword evidence="3" id="KW-0520">NAD</keyword>
<keyword evidence="2 4" id="KW-0560">Oxidoreductase</keyword>
<dbReference type="EMBL" id="CP011013">
    <property type="protein sequence ID" value="AJT49953.1"/>
    <property type="molecule type" value="Genomic_DNA"/>
</dbReference>
<evidence type="ECO:0000256" key="2">
    <source>
        <dbReference type="ARBA" id="ARBA00023002"/>
    </source>
</evidence>
<accession>A0A0D4CIK1</accession>
<dbReference type="Proteomes" id="UP000003645">
    <property type="component" value="Chromosome"/>
</dbReference>
<dbReference type="InterPro" id="IPR029753">
    <property type="entry name" value="D-isomer_DH_CS"/>
</dbReference>
<dbReference type="PROSITE" id="PS00671">
    <property type="entry name" value="D_2_HYDROXYACID_DH_3"/>
    <property type="match status" value="1"/>
</dbReference>
<dbReference type="OrthoDB" id="9805416at2"/>
<proteinExistence type="inferred from homology"/>
<evidence type="ECO:0000259" key="6">
    <source>
        <dbReference type="Pfam" id="PF02826"/>
    </source>
</evidence>
<dbReference type="SUPFAM" id="SSF52283">
    <property type="entry name" value="Formate/glycerate dehydrogenase catalytic domain-like"/>
    <property type="match status" value="1"/>
</dbReference>
<dbReference type="RefSeq" id="WP_006500186.1">
    <property type="nucleotide sequence ID" value="NZ_CP011013.1"/>
</dbReference>
<feature type="domain" description="D-isomer specific 2-hydroxyacid dehydrogenase catalytic" evidence="5">
    <location>
        <begin position="26"/>
        <end position="329"/>
    </location>
</feature>